<protein>
    <submittedName>
        <fullName evidence="2">HypC/HybG/HupF family hydrogenase formation chaperone</fullName>
    </submittedName>
</protein>
<evidence type="ECO:0000313" key="3">
    <source>
        <dbReference type="Proteomes" id="UP000267368"/>
    </source>
</evidence>
<dbReference type="Proteomes" id="UP000267368">
    <property type="component" value="Unassembled WGS sequence"/>
</dbReference>
<dbReference type="PROSITE" id="PS01097">
    <property type="entry name" value="HUPF_HYPC"/>
    <property type="match status" value="1"/>
</dbReference>
<evidence type="ECO:0000256" key="1">
    <source>
        <dbReference type="ARBA" id="ARBA00006018"/>
    </source>
</evidence>
<dbReference type="InterPro" id="IPR001109">
    <property type="entry name" value="Hydrogenase_HupF/HypC"/>
</dbReference>
<dbReference type="EMBL" id="QICB01000004">
    <property type="protein sequence ID" value="RNL19596.1"/>
    <property type="molecule type" value="Genomic_DNA"/>
</dbReference>
<dbReference type="NCBIfam" id="TIGR00074">
    <property type="entry name" value="hypC_hupF"/>
    <property type="match status" value="1"/>
</dbReference>
<organism evidence="2 3">
    <name type="scientific">Slackia faecicanis</name>
    <dbReference type="NCBI Taxonomy" id="255723"/>
    <lineage>
        <taxon>Bacteria</taxon>
        <taxon>Bacillati</taxon>
        <taxon>Actinomycetota</taxon>
        <taxon>Coriobacteriia</taxon>
        <taxon>Eggerthellales</taxon>
        <taxon>Eggerthellaceae</taxon>
        <taxon>Slackia</taxon>
    </lineage>
</organism>
<dbReference type="FunFam" id="2.30.30.140:FF:000022">
    <property type="entry name" value="Hydrogenase assembly chaperone HybG"/>
    <property type="match status" value="1"/>
</dbReference>
<dbReference type="GO" id="GO:0051604">
    <property type="term" value="P:protein maturation"/>
    <property type="evidence" value="ECO:0007669"/>
    <property type="project" value="TreeGrafter"/>
</dbReference>
<dbReference type="PRINTS" id="PR00445">
    <property type="entry name" value="HUPFHYPC"/>
</dbReference>
<gene>
    <name evidence="2" type="ORF">DMP07_06365</name>
</gene>
<dbReference type="Pfam" id="PF01455">
    <property type="entry name" value="HupF_HypC"/>
    <property type="match status" value="1"/>
</dbReference>
<proteinExistence type="inferred from homology"/>
<keyword evidence="3" id="KW-1185">Reference proteome</keyword>
<dbReference type="Gene3D" id="2.30.30.140">
    <property type="match status" value="1"/>
</dbReference>
<dbReference type="PANTHER" id="PTHR35177">
    <property type="entry name" value="HYDROGENASE MATURATION FACTOR HYBG"/>
    <property type="match status" value="1"/>
</dbReference>
<name>A0A3N0AG99_9ACTN</name>
<dbReference type="SUPFAM" id="SSF159127">
    <property type="entry name" value="HupF/HypC-like"/>
    <property type="match status" value="1"/>
</dbReference>
<evidence type="ECO:0000313" key="2">
    <source>
        <dbReference type="EMBL" id="RNL19596.1"/>
    </source>
</evidence>
<accession>A0A3N0AG99</accession>
<dbReference type="InterPro" id="IPR019812">
    <property type="entry name" value="Hydgase_assmbl_chp_CS"/>
</dbReference>
<reference evidence="3" key="1">
    <citation type="submission" date="2018-05" db="EMBL/GenBank/DDBJ databases">
        <title>Genome Sequencing of selected type strains of the family Eggerthellaceae.</title>
        <authorList>
            <person name="Danylec N."/>
            <person name="Stoll D.A."/>
            <person name="Doetsch A."/>
            <person name="Huch M."/>
        </authorList>
    </citation>
    <scope>NUCLEOTIDE SEQUENCE [LARGE SCALE GENOMIC DNA]</scope>
    <source>
        <strain evidence="3">DSM 17537</strain>
    </source>
</reference>
<comment type="similarity">
    <text evidence="1">Belongs to the HupF/HypC family.</text>
</comment>
<dbReference type="AlphaFoldDB" id="A0A3N0AG99"/>
<dbReference type="RefSeq" id="WP_123198318.1">
    <property type="nucleotide sequence ID" value="NZ_QICB01000004.1"/>
</dbReference>
<dbReference type="OrthoDB" id="9806017at2"/>
<dbReference type="PANTHER" id="PTHR35177:SF2">
    <property type="entry name" value="HYDROGENASE MATURATION FACTOR HYBG"/>
    <property type="match status" value="1"/>
</dbReference>
<dbReference type="GO" id="GO:0005506">
    <property type="term" value="F:iron ion binding"/>
    <property type="evidence" value="ECO:0007669"/>
    <property type="project" value="TreeGrafter"/>
</dbReference>
<comment type="caution">
    <text evidence="2">The sequence shown here is derived from an EMBL/GenBank/DDBJ whole genome shotgun (WGS) entry which is preliminary data.</text>
</comment>
<sequence length="78" mass="8354">MCLAIPARIAEIGEDNLATVDILGVTRKVSVDLTPQAAVGDYVLVHAGFAIEVVDEQFAQETLDLIRDFPELADAEAV</sequence>
<dbReference type="GO" id="GO:1902670">
    <property type="term" value="F:carbon dioxide binding"/>
    <property type="evidence" value="ECO:0007669"/>
    <property type="project" value="TreeGrafter"/>
</dbReference>